<gene>
    <name evidence="2" type="ORF">H6G24_24650</name>
</gene>
<dbReference type="InterPro" id="IPR012903">
    <property type="entry name" value="Nif11"/>
</dbReference>
<accession>A0ABR8AF19</accession>
<dbReference type="Proteomes" id="UP000658514">
    <property type="component" value="Unassembled WGS sequence"/>
</dbReference>
<dbReference type="InterPro" id="IPR022516">
    <property type="entry name" value="CHP03798_Ocin"/>
</dbReference>
<reference evidence="2 3" key="1">
    <citation type="journal article" date="2020" name="ISME J.">
        <title>Comparative genomics reveals insights into cyanobacterial evolution and habitat adaptation.</title>
        <authorList>
            <person name="Chen M.Y."/>
            <person name="Teng W.K."/>
            <person name="Zhao L."/>
            <person name="Hu C.X."/>
            <person name="Zhou Y.K."/>
            <person name="Han B.P."/>
            <person name="Song L.R."/>
            <person name="Shu W.S."/>
        </authorList>
    </citation>
    <scope>NUCLEOTIDE SEQUENCE [LARGE SCALE GENOMIC DNA]</scope>
    <source>
        <strain evidence="2 3">FACHB-288</strain>
    </source>
</reference>
<dbReference type="Pfam" id="PF07862">
    <property type="entry name" value="Nif11"/>
    <property type="match status" value="1"/>
</dbReference>
<evidence type="ECO:0000259" key="1">
    <source>
        <dbReference type="Pfam" id="PF07862"/>
    </source>
</evidence>
<name>A0ABR8AF19_9CYAN</name>
<evidence type="ECO:0000313" key="3">
    <source>
        <dbReference type="Proteomes" id="UP000658514"/>
    </source>
</evidence>
<protein>
    <submittedName>
        <fullName evidence="2">Nif11-like leader peptide family natural product</fullName>
    </submittedName>
</protein>
<keyword evidence="3" id="KW-1185">Reference proteome</keyword>
<organism evidence="2 3">
    <name type="scientific">Calothrix parietina FACHB-288</name>
    <dbReference type="NCBI Taxonomy" id="2692896"/>
    <lineage>
        <taxon>Bacteria</taxon>
        <taxon>Bacillati</taxon>
        <taxon>Cyanobacteriota</taxon>
        <taxon>Cyanophyceae</taxon>
        <taxon>Nostocales</taxon>
        <taxon>Calotrichaceae</taxon>
        <taxon>Calothrix</taxon>
    </lineage>
</organism>
<comment type="caution">
    <text evidence="2">The sequence shown here is derived from an EMBL/GenBank/DDBJ whole genome shotgun (WGS) entry which is preliminary data.</text>
</comment>
<proteinExistence type="predicted"/>
<dbReference type="NCBIfam" id="TIGR03798">
    <property type="entry name" value="leader_Nif11"/>
    <property type="match status" value="1"/>
</dbReference>
<sequence>MSLEHVKEFYQKLANDEAFRNQMQAVETKDECSQVVKSAGLNFTQEEFEEYTTQLLESNADSELQDLGEKELEAVFGGFLGKPIIRPLYGVVVWPPIKWPPIYPQPLYGVVINDEI</sequence>
<dbReference type="EMBL" id="JACJQH010000044">
    <property type="protein sequence ID" value="MBD2198635.1"/>
    <property type="molecule type" value="Genomic_DNA"/>
</dbReference>
<dbReference type="RefSeq" id="WP_190546570.1">
    <property type="nucleotide sequence ID" value="NZ_CAWPNO010000078.1"/>
</dbReference>
<evidence type="ECO:0000313" key="2">
    <source>
        <dbReference type="EMBL" id="MBD2198635.1"/>
    </source>
</evidence>
<feature type="domain" description="Nif11" evidence="1">
    <location>
        <begin position="1"/>
        <end position="48"/>
    </location>
</feature>